<dbReference type="InterPro" id="IPR057727">
    <property type="entry name" value="WCX_dom"/>
</dbReference>
<keyword evidence="2" id="KW-0804">Transcription</keyword>
<dbReference type="InterPro" id="IPR001034">
    <property type="entry name" value="DeoR_HTH"/>
</dbReference>
<evidence type="ECO:0000256" key="2">
    <source>
        <dbReference type="ARBA" id="ARBA00023163"/>
    </source>
</evidence>
<evidence type="ECO:0000256" key="1">
    <source>
        <dbReference type="ARBA" id="ARBA00023015"/>
    </source>
</evidence>
<gene>
    <name evidence="5" type="ORF">Aco03nite_098030</name>
</gene>
<keyword evidence="6" id="KW-1185">Reference proteome</keyword>
<dbReference type="PIRSF" id="PIRSF016838">
    <property type="entry name" value="PafC"/>
    <property type="match status" value="1"/>
</dbReference>
<feature type="domain" description="HTH deoR-type" evidence="4">
    <location>
        <begin position="2"/>
        <end position="57"/>
    </location>
</feature>
<dbReference type="PANTHER" id="PTHR34580:SF1">
    <property type="entry name" value="PROTEIN PAFC"/>
    <property type="match status" value="1"/>
</dbReference>
<dbReference type="InterPro" id="IPR036388">
    <property type="entry name" value="WH-like_DNA-bd_sf"/>
</dbReference>
<reference evidence="5 6" key="1">
    <citation type="submission" date="2021-01" db="EMBL/GenBank/DDBJ databases">
        <title>Whole genome shotgun sequence of Actinoplanes couchii NBRC 106145.</title>
        <authorList>
            <person name="Komaki H."/>
            <person name="Tamura T."/>
        </authorList>
    </citation>
    <scope>NUCLEOTIDE SEQUENCE [LARGE SCALE GENOMIC DNA]</scope>
    <source>
        <strain evidence="5 6">NBRC 106145</strain>
    </source>
</reference>
<dbReference type="PROSITE" id="PS52050">
    <property type="entry name" value="WYL"/>
    <property type="match status" value="1"/>
</dbReference>
<dbReference type="Gene3D" id="1.10.10.10">
    <property type="entry name" value="Winged helix-like DNA-binding domain superfamily/Winged helix DNA-binding domain"/>
    <property type="match status" value="1"/>
</dbReference>
<dbReference type="EMBL" id="BOMG01000125">
    <property type="protein sequence ID" value="GID61399.1"/>
    <property type="molecule type" value="Genomic_DNA"/>
</dbReference>
<evidence type="ECO:0000259" key="4">
    <source>
        <dbReference type="PROSITE" id="PS51000"/>
    </source>
</evidence>
<organism evidence="5 6">
    <name type="scientific">Actinoplanes couchii</name>
    <dbReference type="NCBI Taxonomy" id="403638"/>
    <lineage>
        <taxon>Bacteria</taxon>
        <taxon>Bacillati</taxon>
        <taxon>Actinomycetota</taxon>
        <taxon>Actinomycetes</taxon>
        <taxon>Micromonosporales</taxon>
        <taxon>Micromonosporaceae</taxon>
        <taxon>Actinoplanes</taxon>
    </lineage>
</organism>
<dbReference type="InterPro" id="IPR036390">
    <property type="entry name" value="WH_DNA-bd_sf"/>
</dbReference>
<dbReference type="InterPro" id="IPR026881">
    <property type="entry name" value="WYL_dom"/>
</dbReference>
<dbReference type="Pfam" id="PF25583">
    <property type="entry name" value="WCX"/>
    <property type="match status" value="1"/>
</dbReference>
<evidence type="ECO:0000313" key="5">
    <source>
        <dbReference type="EMBL" id="GID61399.1"/>
    </source>
</evidence>
<evidence type="ECO:0000313" key="6">
    <source>
        <dbReference type="Proteomes" id="UP000612282"/>
    </source>
</evidence>
<dbReference type="PANTHER" id="PTHR34580">
    <property type="match status" value="1"/>
</dbReference>
<evidence type="ECO:0000256" key="3">
    <source>
        <dbReference type="SAM" id="SignalP"/>
    </source>
</evidence>
<proteinExistence type="predicted"/>
<name>A0ABQ3XSC6_9ACTN</name>
<keyword evidence="3" id="KW-0732">Signal</keyword>
<dbReference type="Pfam" id="PF13280">
    <property type="entry name" value="WYL"/>
    <property type="match status" value="1"/>
</dbReference>
<dbReference type="InterPro" id="IPR013196">
    <property type="entry name" value="HTH_11"/>
</dbReference>
<comment type="caution">
    <text evidence="5">The sequence shown here is derived from an EMBL/GenBank/DDBJ whole genome shotgun (WGS) entry which is preliminary data.</text>
</comment>
<dbReference type="PROSITE" id="PS51000">
    <property type="entry name" value="HTH_DEOR_2"/>
    <property type="match status" value="1"/>
</dbReference>
<dbReference type="Pfam" id="PF08279">
    <property type="entry name" value="HTH_11"/>
    <property type="match status" value="1"/>
</dbReference>
<sequence length="313" mass="34957">MRAPRLFKMVLLLQSRGSATAAELATELGVSERTVYRDIGELGAAGVPVYAEQGRLGGYRLVDGYRTRLTGLSPDEAEALFLLGLDGPAKDMGLDELLASATLKALPARSRPIRRFHLDVPGWFHDAEPPPVLTALVEAVWRDLTVTVRYRRRDGEVTRLVQPYGIVLKGGVWYLVARIDGDQRIYRADRILDVTAGERFDRDASFDLAAVWAERADGFVRRMATVQVTVRLSAEGRRALRHAVEPPAVRAAEQTASEPDDQDRIVVRLPLESLEVAYHQLLCLGPEVEVLEPEPLRERMAAAARRLRDLYQR</sequence>
<protein>
    <submittedName>
        <fullName evidence="5">Transcriptional regulator</fullName>
    </submittedName>
</protein>
<dbReference type="SUPFAM" id="SSF46785">
    <property type="entry name" value="Winged helix' DNA-binding domain"/>
    <property type="match status" value="1"/>
</dbReference>
<accession>A0ABQ3XSC6</accession>
<feature type="signal peptide" evidence="3">
    <location>
        <begin position="1"/>
        <end position="21"/>
    </location>
</feature>
<dbReference type="Proteomes" id="UP000612282">
    <property type="component" value="Unassembled WGS sequence"/>
</dbReference>
<dbReference type="InterPro" id="IPR051534">
    <property type="entry name" value="CBASS_pafABC_assoc_protein"/>
</dbReference>
<keyword evidence="1" id="KW-0805">Transcription regulation</keyword>
<dbReference type="InterPro" id="IPR028349">
    <property type="entry name" value="PafC-like"/>
</dbReference>
<feature type="chain" id="PRO_5047086308" evidence="3">
    <location>
        <begin position="22"/>
        <end position="313"/>
    </location>
</feature>